<organism evidence="5 6">
    <name type="scientific">Streptomyces lancefieldiae</name>
    <dbReference type="NCBI Taxonomy" id="3075520"/>
    <lineage>
        <taxon>Bacteria</taxon>
        <taxon>Bacillati</taxon>
        <taxon>Actinomycetota</taxon>
        <taxon>Actinomycetes</taxon>
        <taxon>Kitasatosporales</taxon>
        <taxon>Streptomycetaceae</taxon>
        <taxon>Streptomyces</taxon>
    </lineage>
</organism>
<evidence type="ECO:0000256" key="2">
    <source>
        <dbReference type="ARBA" id="ARBA00023125"/>
    </source>
</evidence>
<keyword evidence="1" id="KW-0805">Transcription regulation</keyword>
<dbReference type="EMBL" id="JAVRFH010000153">
    <property type="protein sequence ID" value="MDT0616469.1"/>
    <property type="molecule type" value="Genomic_DNA"/>
</dbReference>
<dbReference type="InterPro" id="IPR000792">
    <property type="entry name" value="Tscrpt_reg_LuxR_C"/>
</dbReference>
<dbReference type="SUPFAM" id="SSF46894">
    <property type="entry name" value="C-terminal effector domain of the bipartite response regulators"/>
    <property type="match status" value="1"/>
</dbReference>
<keyword evidence="6" id="KW-1185">Reference proteome</keyword>
<feature type="domain" description="HTH luxR-type" evidence="4">
    <location>
        <begin position="8"/>
        <end position="65"/>
    </location>
</feature>
<dbReference type="InterPro" id="IPR016032">
    <property type="entry name" value="Sig_transdc_resp-reg_C-effctor"/>
</dbReference>
<gene>
    <name evidence="5" type="ORF">RM812_41000</name>
</gene>
<evidence type="ECO:0000256" key="1">
    <source>
        <dbReference type="ARBA" id="ARBA00023015"/>
    </source>
</evidence>
<dbReference type="InterPro" id="IPR036388">
    <property type="entry name" value="WH-like_DNA-bd_sf"/>
</dbReference>
<reference evidence="5" key="1">
    <citation type="submission" date="2024-05" db="EMBL/GenBank/DDBJ databases">
        <title>30 novel species of actinomycetes from the DSMZ collection.</title>
        <authorList>
            <person name="Nouioui I."/>
        </authorList>
    </citation>
    <scope>NUCLEOTIDE SEQUENCE</scope>
    <source>
        <strain evidence="5">DSM 40712</strain>
    </source>
</reference>
<keyword evidence="3" id="KW-0804">Transcription</keyword>
<evidence type="ECO:0000313" key="6">
    <source>
        <dbReference type="Proteomes" id="UP001180724"/>
    </source>
</evidence>
<comment type="caution">
    <text evidence="5">The sequence shown here is derived from an EMBL/GenBank/DDBJ whole genome shotgun (WGS) entry which is preliminary data.</text>
</comment>
<sequence>MTTTLFPTTPLTKAERDVAALVATGLGPHTIAARRRLAPSTVKKRLHTLRSKLHCPGAPHHVLVHAVLSAGQALTPPAPRPAPDVSPDQARLWRALAVHRLAPDIGQAAGIAPSAVKKRTAQLLTAVGARDLTHLVILGHAWGQLTAENPAPVHASGGDR</sequence>
<evidence type="ECO:0000259" key="4">
    <source>
        <dbReference type="SMART" id="SM00421"/>
    </source>
</evidence>
<evidence type="ECO:0000256" key="3">
    <source>
        <dbReference type="ARBA" id="ARBA00023163"/>
    </source>
</evidence>
<dbReference type="PANTHER" id="PTHR43214:SF24">
    <property type="entry name" value="TRANSCRIPTIONAL REGULATORY PROTEIN NARL-RELATED"/>
    <property type="match status" value="1"/>
</dbReference>
<protein>
    <submittedName>
        <fullName evidence="5">LuxR C-terminal-related transcriptional regulator</fullName>
    </submittedName>
</protein>
<evidence type="ECO:0000313" key="5">
    <source>
        <dbReference type="EMBL" id="MDT0616469.1"/>
    </source>
</evidence>
<dbReference type="Gene3D" id="1.10.10.10">
    <property type="entry name" value="Winged helix-like DNA-binding domain superfamily/Winged helix DNA-binding domain"/>
    <property type="match status" value="1"/>
</dbReference>
<dbReference type="Proteomes" id="UP001180724">
    <property type="component" value="Unassembled WGS sequence"/>
</dbReference>
<dbReference type="SMART" id="SM00421">
    <property type="entry name" value="HTH_LUXR"/>
    <property type="match status" value="1"/>
</dbReference>
<dbReference type="InterPro" id="IPR039420">
    <property type="entry name" value="WalR-like"/>
</dbReference>
<keyword evidence="2" id="KW-0238">DNA-binding</keyword>
<proteinExistence type="predicted"/>
<accession>A0ABU3B2L5</accession>
<name>A0ABU3B2L5_9ACTN</name>
<dbReference type="PANTHER" id="PTHR43214">
    <property type="entry name" value="TWO-COMPONENT RESPONSE REGULATOR"/>
    <property type="match status" value="1"/>
</dbReference>
<dbReference type="RefSeq" id="WP_311585938.1">
    <property type="nucleotide sequence ID" value="NZ_JAVRFH010000153.1"/>
</dbReference>